<evidence type="ECO:0000313" key="3">
    <source>
        <dbReference type="Proteomes" id="UP000327143"/>
    </source>
</evidence>
<protein>
    <submittedName>
        <fullName evidence="2">Uncharacterized protein</fullName>
    </submittedName>
</protein>
<evidence type="ECO:0000313" key="2">
    <source>
        <dbReference type="EMBL" id="QEU83566.1"/>
    </source>
</evidence>
<reference evidence="2 3" key="1">
    <citation type="submission" date="2017-09" db="EMBL/GenBank/DDBJ databases">
        <authorList>
            <person name="Lee N."/>
            <person name="Cho B.-K."/>
        </authorList>
    </citation>
    <scope>NUCLEOTIDE SEQUENCE [LARGE SCALE GENOMIC DNA]</scope>
    <source>
        <strain evidence="2 3">ATCC 39115</strain>
    </source>
</reference>
<organism evidence="2 3">
    <name type="scientific">Streptomyces viridosporus T7A</name>
    <dbReference type="NCBI Taxonomy" id="665577"/>
    <lineage>
        <taxon>Bacteria</taxon>
        <taxon>Bacillati</taxon>
        <taxon>Actinomycetota</taxon>
        <taxon>Actinomycetes</taxon>
        <taxon>Kitasatosporales</taxon>
        <taxon>Streptomycetaceae</taxon>
        <taxon>Streptomyces</taxon>
    </lineage>
</organism>
<keyword evidence="3" id="KW-1185">Reference proteome</keyword>
<accession>A0ABX6A8A5</accession>
<sequence>MTTRCPFSDPEDPVSRVSKIKSQGLRQHTPRVRAPTTAGREVLRRSVARQRTDGNGGRAGREEPGHVSPRPPAGPRCLGAAVPCPSCRPRSRGVPEPRRAVRAA</sequence>
<evidence type="ECO:0000256" key="1">
    <source>
        <dbReference type="SAM" id="MobiDB-lite"/>
    </source>
</evidence>
<feature type="compositionally biased region" description="Basic and acidic residues" evidence="1">
    <location>
        <begin position="93"/>
        <end position="104"/>
    </location>
</feature>
<name>A0ABX6A8A5_STRVD</name>
<dbReference type="Proteomes" id="UP000327143">
    <property type="component" value="Chromosome"/>
</dbReference>
<proteinExistence type="predicted"/>
<dbReference type="EMBL" id="CP023700">
    <property type="protein sequence ID" value="QEU83566.1"/>
    <property type="molecule type" value="Genomic_DNA"/>
</dbReference>
<gene>
    <name evidence="2" type="ORF">CP969_01525</name>
</gene>
<feature type="region of interest" description="Disordered" evidence="1">
    <location>
        <begin position="1"/>
        <end position="104"/>
    </location>
</feature>